<dbReference type="CDD" id="cd22231">
    <property type="entry name" value="RHH_NikR_HicB-like"/>
    <property type="match status" value="1"/>
</dbReference>
<dbReference type="InterPro" id="IPR010985">
    <property type="entry name" value="Ribbon_hlx_hlx"/>
</dbReference>
<dbReference type="InterPro" id="IPR013321">
    <property type="entry name" value="Arc_rbn_hlx_hlx"/>
</dbReference>
<proteinExistence type="predicted"/>
<sequence>MVVGGISKGLGVQLLMAETKRIMISLPNSLLEEVDFIVSSEKKNRSELVREAMKLYIREKKRVDICEKMKTGYKEMSKINSSLAEMGMEQDMRELYIYEAKLTGCEKV</sequence>
<dbReference type="Proteomes" id="UP000184389">
    <property type="component" value="Unassembled WGS sequence"/>
</dbReference>
<dbReference type="InterPro" id="IPR002145">
    <property type="entry name" value="CopG"/>
</dbReference>
<accession>A0A1M5YCE8</accession>
<gene>
    <name evidence="2" type="ORF">SAMN02745180_02081</name>
</gene>
<evidence type="ECO:0000259" key="1">
    <source>
        <dbReference type="Pfam" id="PF01402"/>
    </source>
</evidence>
<dbReference type="Gene3D" id="1.10.1220.10">
    <property type="entry name" value="Met repressor-like"/>
    <property type="match status" value="1"/>
</dbReference>
<dbReference type="AlphaFoldDB" id="A0A1M5YCE8"/>
<dbReference type="SUPFAM" id="SSF47598">
    <property type="entry name" value="Ribbon-helix-helix"/>
    <property type="match status" value="1"/>
</dbReference>
<evidence type="ECO:0000313" key="2">
    <source>
        <dbReference type="EMBL" id="SHI09203.1"/>
    </source>
</evidence>
<feature type="domain" description="Ribbon-helix-helix protein CopG" evidence="1">
    <location>
        <begin position="20"/>
        <end position="59"/>
    </location>
</feature>
<dbReference type="GO" id="GO:0006355">
    <property type="term" value="P:regulation of DNA-templated transcription"/>
    <property type="evidence" value="ECO:0007669"/>
    <property type="project" value="InterPro"/>
</dbReference>
<dbReference type="STRING" id="1123281.SAMN02745180_02081"/>
<keyword evidence="3" id="KW-1185">Reference proteome</keyword>
<evidence type="ECO:0000313" key="3">
    <source>
        <dbReference type="Proteomes" id="UP000184389"/>
    </source>
</evidence>
<dbReference type="Pfam" id="PF01402">
    <property type="entry name" value="RHH_1"/>
    <property type="match status" value="1"/>
</dbReference>
<organism evidence="2 3">
    <name type="scientific">Sporanaerobacter acetigenes DSM 13106</name>
    <dbReference type="NCBI Taxonomy" id="1123281"/>
    <lineage>
        <taxon>Bacteria</taxon>
        <taxon>Bacillati</taxon>
        <taxon>Bacillota</taxon>
        <taxon>Tissierellia</taxon>
        <taxon>Tissierellales</taxon>
        <taxon>Sporanaerobacteraceae</taxon>
        <taxon>Sporanaerobacter</taxon>
    </lineage>
</organism>
<reference evidence="2 3" key="1">
    <citation type="submission" date="2016-11" db="EMBL/GenBank/DDBJ databases">
        <authorList>
            <person name="Jaros S."/>
            <person name="Januszkiewicz K."/>
            <person name="Wedrychowicz H."/>
        </authorList>
    </citation>
    <scope>NUCLEOTIDE SEQUENCE [LARGE SCALE GENOMIC DNA]</scope>
    <source>
        <strain evidence="2 3">DSM 13106</strain>
    </source>
</reference>
<dbReference type="EMBL" id="FQXR01000010">
    <property type="protein sequence ID" value="SHI09203.1"/>
    <property type="molecule type" value="Genomic_DNA"/>
</dbReference>
<name>A0A1M5YCE8_9FIRM</name>
<protein>
    <submittedName>
        <fullName evidence="2">Transcriptional regulator, CopG family</fullName>
    </submittedName>
</protein>